<dbReference type="Pfam" id="PF07610">
    <property type="entry name" value="DUF1573"/>
    <property type="match status" value="1"/>
</dbReference>
<keyword evidence="1" id="KW-1133">Transmembrane helix</keyword>
<evidence type="ECO:0000313" key="3">
    <source>
        <dbReference type="Proteomes" id="UP000284689"/>
    </source>
</evidence>
<dbReference type="InterPro" id="IPR011467">
    <property type="entry name" value="DUF1573"/>
</dbReference>
<evidence type="ECO:0000256" key="1">
    <source>
        <dbReference type="SAM" id="Phobius"/>
    </source>
</evidence>
<feature type="transmembrane region" description="Helical" evidence="1">
    <location>
        <begin position="12"/>
        <end position="30"/>
    </location>
</feature>
<reference evidence="2 3" key="1">
    <citation type="submission" date="2018-08" db="EMBL/GenBank/DDBJ databases">
        <title>A genome reference for cultivated species of the human gut microbiota.</title>
        <authorList>
            <person name="Zou Y."/>
            <person name="Xue W."/>
            <person name="Luo G."/>
        </authorList>
    </citation>
    <scope>NUCLEOTIDE SEQUENCE [LARGE SCALE GENOMIC DNA]</scope>
    <source>
        <strain evidence="2 3">AM31-16AC</strain>
    </source>
</reference>
<dbReference type="PANTHER" id="PTHR37833:SF1">
    <property type="entry name" value="SIGNAL PEPTIDE PROTEIN"/>
    <property type="match status" value="1"/>
</dbReference>
<dbReference type="Gene3D" id="2.60.40.10">
    <property type="entry name" value="Immunoglobulins"/>
    <property type="match status" value="1"/>
</dbReference>
<keyword evidence="1" id="KW-0812">Transmembrane</keyword>
<proteinExistence type="predicted"/>
<dbReference type="EMBL" id="QSJD01000002">
    <property type="protein sequence ID" value="RHD53238.1"/>
    <property type="molecule type" value="Genomic_DNA"/>
</dbReference>
<comment type="caution">
    <text evidence="2">The sequence shown here is derived from an EMBL/GenBank/DDBJ whole genome shotgun (WGS) entry which is preliminary data.</text>
</comment>
<sequence>MLYYNKRINMKVKHTAIIYIIIGLFHILPIQPKAQNKIEFNKLINDLGTFSEDSKPKTCTFKFTNHQAKAIAIAHVQSTCGCAVPQYTKKAIKPGESGEIKITYNPQGRPGIFNRAILVSFSDQTEKTRLFVKGTVTPGVVRKDKSYPYVMGDLQLRTTGIKLKQMRSNVQQQNIMVVNSGNSPLYTIIESQIPYVSATMVPNILKPNQKGEIQLIRYADKDKDRTICIRLKENAHQQNVAGKISIIITSEKCTQ</sequence>
<dbReference type="InterPro" id="IPR013783">
    <property type="entry name" value="Ig-like_fold"/>
</dbReference>
<dbReference type="AlphaFoldDB" id="A0A414FRA3"/>
<dbReference type="PANTHER" id="PTHR37833">
    <property type="entry name" value="LIPOPROTEIN-RELATED"/>
    <property type="match status" value="1"/>
</dbReference>
<accession>A0A414FRA3</accession>
<evidence type="ECO:0000313" key="2">
    <source>
        <dbReference type="EMBL" id="RHD53238.1"/>
    </source>
</evidence>
<keyword evidence="1" id="KW-0472">Membrane</keyword>
<gene>
    <name evidence="2" type="ORF">DW794_01565</name>
</gene>
<name>A0A414FRA3_9BACE</name>
<dbReference type="Proteomes" id="UP000284689">
    <property type="component" value="Unassembled WGS sequence"/>
</dbReference>
<organism evidence="2 3">
    <name type="scientific">Bacteroides caccae</name>
    <dbReference type="NCBI Taxonomy" id="47678"/>
    <lineage>
        <taxon>Bacteria</taxon>
        <taxon>Pseudomonadati</taxon>
        <taxon>Bacteroidota</taxon>
        <taxon>Bacteroidia</taxon>
        <taxon>Bacteroidales</taxon>
        <taxon>Bacteroidaceae</taxon>
        <taxon>Bacteroides</taxon>
    </lineage>
</organism>
<protein>
    <submittedName>
        <fullName evidence="2">DUF1573 domain-containing protein</fullName>
    </submittedName>
</protein>